<gene>
    <name evidence="15" type="ORF">TTHERM_00923170</name>
</gene>
<dbReference type="NCBIfam" id="TIGR01657">
    <property type="entry name" value="P-ATPase-V"/>
    <property type="match status" value="1"/>
</dbReference>
<dbReference type="GO" id="GO:0016887">
    <property type="term" value="F:ATP hydrolysis activity"/>
    <property type="evidence" value="ECO:0007669"/>
    <property type="project" value="InterPro"/>
</dbReference>
<dbReference type="Pfam" id="PF00122">
    <property type="entry name" value="E1-E2_ATPase"/>
    <property type="match status" value="1"/>
</dbReference>
<evidence type="ECO:0000256" key="10">
    <source>
        <dbReference type="ARBA" id="ARBA00022989"/>
    </source>
</evidence>
<evidence type="ECO:0000313" key="16">
    <source>
        <dbReference type="Proteomes" id="UP000009168"/>
    </source>
</evidence>
<dbReference type="AlphaFoldDB" id="Q23WM8"/>
<dbReference type="eggNOG" id="KOG0208">
    <property type="taxonomic scope" value="Eukaryota"/>
</dbReference>
<evidence type="ECO:0000256" key="13">
    <source>
        <dbReference type="SAM" id="Phobius"/>
    </source>
</evidence>
<keyword evidence="11 13" id="KW-0472">Membrane</keyword>
<feature type="transmembrane region" description="Helical" evidence="13">
    <location>
        <begin position="1072"/>
        <end position="1091"/>
    </location>
</feature>
<comment type="subcellular location">
    <subcellularLocation>
        <location evidence="1">Membrane</location>
        <topology evidence="1">Multi-pass membrane protein</topology>
    </subcellularLocation>
</comment>
<evidence type="ECO:0000256" key="8">
    <source>
        <dbReference type="ARBA" id="ARBA00022842"/>
    </source>
</evidence>
<dbReference type="InterPro" id="IPR023214">
    <property type="entry name" value="HAD_sf"/>
</dbReference>
<feature type="transmembrane region" description="Helical" evidence="13">
    <location>
        <begin position="946"/>
        <end position="967"/>
    </location>
</feature>
<dbReference type="SUPFAM" id="SSF81653">
    <property type="entry name" value="Calcium ATPase, transduction domain A"/>
    <property type="match status" value="1"/>
</dbReference>
<evidence type="ECO:0000256" key="9">
    <source>
        <dbReference type="ARBA" id="ARBA00022967"/>
    </source>
</evidence>
<keyword evidence="16" id="KW-1185">Reference proteome</keyword>
<dbReference type="PANTHER" id="PTHR45630:SF8">
    <property type="entry name" value="CATION-TRANSPORTING ATPASE"/>
    <property type="match status" value="1"/>
</dbReference>
<dbReference type="InterPro" id="IPR008250">
    <property type="entry name" value="ATPase_P-typ_transduc_dom_A_sf"/>
</dbReference>
<dbReference type="InterPro" id="IPR001757">
    <property type="entry name" value="P_typ_ATPase"/>
</dbReference>
<feature type="domain" description="P-type ATPase A" evidence="14">
    <location>
        <begin position="233"/>
        <end position="349"/>
    </location>
</feature>
<keyword evidence="7" id="KW-0067">ATP-binding</keyword>
<dbReference type="STRING" id="312017.Q23WM8"/>
<dbReference type="InterPro" id="IPR006544">
    <property type="entry name" value="P-type_TPase_V"/>
</dbReference>
<feature type="transmembrane region" description="Helical" evidence="13">
    <location>
        <begin position="885"/>
        <end position="904"/>
    </location>
</feature>
<reference evidence="16" key="1">
    <citation type="journal article" date="2006" name="PLoS Biol.">
        <title>Macronuclear genome sequence of the ciliate Tetrahymena thermophila, a model eukaryote.</title>
        <authorList>
            <person name="Eisen J.A."/>
            <person name="Coyne R.S."/>
            <person name="Wu M."/>
            <person name="Wu D."/>
            <person name="Thiagarajan M."/>
            <person name="Wortman J.R."/>
            <person name="Badger J.H."/>
            <person name="Ren Q."/>
            <person name="Amedeo P."/>
            <person name="Jones K.M."/>
            <person name="Tallon L.J."/>
            <person name="Delcher A.L."/>
            <person name="Salzberg S.L."/>
            <person name="Silva J.C."/>
            <person name="Haas B.J."/>
            <person name="Majoros W.H."/>
            <person name="Farzad M."/>
            <person name="Carlton J.M."/>
            <person name="Smith R.K. Jr."/>
            <person name="Garg J."/>
            <person name="Pearlman R.E."/>
            <person name="Karrer K.M."/>
            <person name="Sun L."/>
            <person name="Manning G."/>
            <person name="Elde N.C."/>
            <person name="Turkewitz A.P."/>
            <person name="Asai D.J."/>
            <person name="Wilkes D.E."/>
            <person name="Wang Y."/>
            <person name="Cai H."/>
            <person name="Collins K."/>
            <person name="Stewart B.A."/>
            <person name="Lee S.R."/>
            <person name="Wilamowska K."/>
            <person name="Weinberg Z."/>
            <person name="Ruzzo W.L."/>
            <person name="Wloga D."/>
            <person name="Gaertig J."/>
            <person name="Frankel J."/>
            <person name="Tsao C.-C."/>
            <person name="Gorovsky M.A."/>
            <person name="Keeling P.J."/>
            <person name="Waller R.F."/>
            <person name="Patron N.J."/>
            <person name="Cherry J.M."/>
            <person name="Stover N.A."/>
            <person name="Krieger C.J."/>
            <person name="del Toro C."/>
            <person name="Ryder H.F."/>
            <person name="Williamson S.C."/>
            <person name="Barbeau R.A."/>
            <person name="Hamilton E.P."/>
            <person name="Orias E."/>
        </authorList>
    </citation>
    <scope>NUCLEOTIDE SEQUENCE [LARGE SCALE GENOMIC DNA]</scope>
    <source>
        <strain evidence="16">SB210</strain>
    </source>
</reference>
<dbReference type="KEGG" id="tet:TTHERM_00923170"/>
<dbReference type="RefSeq" id="XP_001021197.1">
    <property type="nucleotide sequence ID" value="XM_001021197.3"/>
</dbReference>
<evidence type="ECO:0000256" key="11">
    <source>
        <dbReference type="ARBA" id="ARBA00023136"/>
    </source>
</evidence>
<dbReference type="GO" id="GO:0019829">
    <property type="term" value="F:ATPase-coupled monoatomic cation transmembrane transporter activity"/>
    <property type="evidence" value="ECO:0007669"/>
    <property type="project" value="TreeGrafter"/>
</dbReference>
<dbReference type="SFLD" id="SFLDF00027">
    <property type="entry name" value="p-type_atpase"/>
    <property type="match status" value="1"/>
</dbReference>
<feature type="transmembrane region" description="Helical" evidence="13">
    <location>
        <begin position="196"/>
        <end position="215"/>
    </location>
</feature>
<protein>
    <submittedName>
        <fullName evidence="15">Cation-transporting ATPase, putative</fullName>
    </submittedName>
</protein>
<keyword evidence="3" id="KW-0597">Phosphoprotein</keyword>
<dbReference type="GO" id="GO:0016020">
    <property type="term" value="C:membrane"/>
    <property type="evidence" value="ECO:0007669"/>
    <property type="project" value="UniProtKB-SubCell"/>
</dbReference>
<dbReference type="Gene3D" id="3.40.1110.10">
    <property type="entry name" value="Calcium-transporting ATPase, cytoplasmic domain N"/>
    <property type="match status" value="1"/>
</dbReference>
<feature type="transmembrane region" description="Helical" evidence="13">
    <location>
        <begin position="363"/>
        <end position="382"/>
    </location>
</feature>
<dbReference type="Gene3D" id="3.40.50.1000">
    <property type="entry name" value="HAD superfamily/HAD-like"/>
    <property type="match status" value="1"/>
</dbReference>
<dbReference type="GO" id="GO:0046872">
    <property type="term" value="F:metal ion binding"/>
    <property type="evidence" value="ECO:0007669"/>
    <property type="project" value="UniProtKB-KW"/>
</dbReference>
<dbReference type="HOGENOM" id="CLU_001828_0_0_1"/>
<keyword evidence="5" id="KW-0479">Metal-binding</keyword>
<dbReference type="InterPro" id="IPR044492">
    <property type="entry name" value="P_typ_ATPase_HD_dom"/>
</dbReference>
<accession>Q23WM8</accession>
<feature type="transmembrane region" description="Helical" evidence="13">
    <location>
        <begin position="1000"/>
        <end position="1019"/>
    </location>
</feature>
<feature type="transmembrane region" description="Helical" evidence="13">
    <location>
        <begin position="402"/>
        <end position="423"/>
    </location>
</feature>
<evidence type="ECO:0000259" key="14">
    <source>
        <dbReference type="Pfam" id="PF00122"/>
    </source>
</evidence>
<dbReference type="SUPFAM" id="SSF81660">
    <property type="entry name" value="Metal cation-transporting ATPase, ATP-binding domain N"/>
    <property type="match status" value="1"/>
</dbReference>
<proteinExistence type="inferred from homology"/>
<dbReference type="GO" id="GO:0140358">
    <property type="term" value="F:P-type transmembrane transporter activity"/>
    <property type="evidence" value="ECO:0007669"/>
    <property type="project" value="InterPro"/>
</dbReference>
<dbReference type="InterPro" id="IPR023298">
    <property type="entry name" value="ATPase_P-typ_TM_dom_sf"/>
</dbReference>
<keyword evidence="8" id="KW-0460">Magnesium</keyword>
<comment type="similarity">
    <text evidence="2">Belongs to the cation transport ATPase (P-type) (TC 3.A.3) family. Type V subfamily.</text>
</comment>
<dbReference type="PANTHER" id="PTHR45630">
    <property type="entry name" value="CATION-TRANSPORTING ATPASE-RELATED"/>
    <property type="match status" value="1"/>
</dbReference>
<dbReference type="OrthoDB" id="289856at2759"/>
<dbReference type="GeneID" id="7841386"/>
<evidence type="ECO:0000256" key="12">
    <source>
        <dbReference type="ARBA" id="ARBA00049360"/>
    </source>
</evidence>
<keyword evidence="4 13" id="KW-0812">Transmembrane</keyword>
<organism evidence="15 16">
    <name type="scientific">Tetrahymena thermophila (strain SB210)</name>
    <dbReference type="NCBI Taxonomy" id="312017"/>
    <lineage>
        <taxon>Eukaryota</taxon>
        <taxon>Sar</taxon>
        <taxon>Alveolata</taxon>
        <taxon>Ciliophora</taxon>
        <taxon>Intramacronucleata</taxon>
        <taxon>Oligohymenophorea</taxon>
        <taxon>Hymenostomatida</taxon>
        <taxon>Tetrahymenina</taxon>
        <taxon>Tetrahymenidae</taxon>
        <taxon>Tetrahymena</taxon>
    </lineage>
</organism>
<dbReference type="Proteomes" id="UP000009168">
    <property type="component" value="Unassembled WGS sequence"/>
</dbReference>
<evidence type="ECO:0000256" key="7">
    <source>
        <dbReference type="ARBA" id="ARBA00022840"/>
    </source>
</evidence>
<dbReference type="CDD" id="cd02082">
    <property type="entry name" value="P-type_ATPase_cation"/>
    <property type="match status" value="1"/>
</dbReference>
<dbReference type="InterPro" id="IPR036412">
    <property type="entry name" value="HAD-like_sf"/>
</dbReference>
<evidence type="ECO:0000256" key="5">
    <source>
        <dbReference type="ARBA" id="ARBA00022723"/>
    </source>
</evidence>
<evidence type="ECO:0000256" key="6">
    <source>
        <dbReference type="ARBA" id="ARBA00022741"/>
    </source>
</evidence>
<name>Q23WM8_TETTS</name>
<dbReference type="InterPro" id="IPR018303">
    <property type="entry name" value="ATPase_P-typ_P_site"/>
</dbReference>
<dbReference type="InterPro" id="IPR059000">
    <property type="entry name" value="ATPase_P-type_domA"/>
</dbReference>
<evidence type="ECO:0000256" key="1">
    <source>
        <dbReference type="ARBA" id="ARBA00004141"/>
    </source>
</evidence>
<dbReference type="GO" id="GO:0005524">
    <property type="term" value="F:ATP binding"/>
    <property type="evidence" value="ECO:0007669"/>
    <property type="project" value="UniProtKB-KW"/>
</dbReference>
<dbReference type="InterPro" id="IPR023299">
    <property type="entry name" value="ATPase_P-typ_cyto_dom_N"/>
</dbReference>
<feature type="transmembrane region" description="Helical" evidence="13">
    <location>
        <begin position="916"/>
        <end position="934"/>
    </location>
</feature>
<dbReference type="PROSITE" id="PS00154">
    <property type="entry name" value="ATPASE_E1_E2"/>
    <property type="match status" value="1"/>
</dbReference>
<keyword evidence="10 13" id="KW-1133">Transmembrane helix</keyword>
<comment type="catalytic activity">
    <reaction evidence="12">
        <text>ATP + H2O = ADP + phosphate + H(+)</text>
        <dbReference type="Rhea" id="RHEA:13065"/>
        <dbReference type="ChEBI" id="CHEBI:15377"/>
        <dbReference type="ChEBI" id="CHEBI:15378"/>
        <dbReference type="ChEBI" id="CHEBI:30616"/>
        <dbReference type="ChEBI" id="CHEBI:43474"/>
        <dbReference type="ChEBI" id="CHEBI:456216"/>
    </reaction>
</comment>
<dbReference type="SFLD" id="SFLDS00003">
    <property type="entry name" value="Haloacid_Dehalogenase"/>
    <property type="match status" value="1"/>
</dbReference>
<dbReference type="SFLD" id="SFLDG00002">
    <property type="entry name" value="C1.7:_P-type_atpase_like"/>
    <property type="match status" value="1"/>
</dbReference>
<evidence type="ECO:0000256" key="2">
    <source>
        <dbReference type="ARBA" id="ARBA00006000"/>
    </source>
</evidence>
<dbReference type="SUPFAM" id="SSF81665">
    <property type="entry name" value="Calcium ATPase, transmembrane domain M"/>
    <property type="match status" value="1"/>
</dbReference>
<evidence type="ECO:0000313" key="15">
    <source>
        <dbReference type="EMBL" id="EAS00952.1"/>
    </source>
</evidence>
<dbReference type="InParanoid" id="Q23WM8"/>
<dbReference type="PRINTS" id="PR00119">
    <property type="entry name" value="CATATPASE"/>
</dbReference>
<feature type="transmembrane region" description="Helical" evidence="13">
    <location>
        <begin position="1031"/>
        <end position="1052"/>
    </location>
</feature>
<keyword evidence="6" id="KW-0547">Nucleotide-binding</keyword>
<evidence type="ECO:0000256" key="4">
    <source>
        <dbReference type="ARBA" id="ARBA00022692"/>
    </source>
</evidence>
<dbReference type="EMBL" id="GG662607">
    <property type="protein sequence ID" value="EAS00952.1"/>
    <property type="molecule type" value="Genomic_DNA"/>
</dbReference>
<keyword evidence="9" id="KW-1278">Translocase</keyword>
<dbReference type="Gene3D" id="2.70.150.10">
    <property type="entry name" value="Calcium-transporting ATPase, cytoplasmic transduction domain A"/>
    <property type="match status" value="1"/>
</dbReference>
<dbReference type="NCBIfam" id="TIGR01494">
    <property type="entry name" value="ATPase_P-type"/>
    <property type="match status" value="2"/>
</dbReference>
<sequence>MRVSSIEAEMENPIDVDKTDVEGELKIKQVTLLRENIVKKIVFFLVAIFCSDRPSVLKKVFYEEVSKQEEATHVYVLASDLTDYIEEASLKENPEEGGEKSIYFVNRLQKYIYHKKQNKFRAIEYFIQGKSYSEIANNKPLATGRVDQLLAYYGKSEIEINVPSFLTLMWREFKKPINFLLYFGIIVWGIEQMYVSTAITVVFTTTINSLICIYIRGVMQKLKDACLNNTSVIVQRHNGQGYQEITVASNMIAPGDIVLFKREVTLPFDCVILEGSCQVTEANITGENVAIGKCQIPTDHHNDIFKYESSKSHTLFQGTQLMKIEDDILKVIVVRTGFGSYKGQIIRALLYPKPFNKKFQQQAVKLTILMATLLLIGFLSTLSRLLDIELPPLFIAFRFLDILIYSAPPGMPMLIAITNFVGLKRLKNNQILGQDPNSASQAGRIQTLCFDKTGTLTEDKVDLIGYQLKGQNQTFDKIQCQDPNNISIEHKLFSICHEVTKINNKLLGDLMDVKMAEFSTLDIDYDHEAKQHYSKSGNKRFYCIQVNQFHSEYQSMSVVCKEVDMITKEFKHYFFIKGSPEKIQSLSHVQSSEKAQLSTLINEGYRILGFGYKEIPQSEIDAFLDLSREQQEANVQSLGFLIYKNNLKPDTQEVIKEFKEACYNIKVISGDNPITTLKISQELEIVNRKNPTVIINFEETENVKSHLIITEIQPDNSTQVIDFSSAQNEQDYINKQMSYCCDAFLNNKSFCFSGKAHYYFQLKAKTDHISFKPEWVKMQDKSVQKIISFYQMLIINTNVFARTQPEQKQTIVRLLKESDQIVCMVGDGANDCSAIREADVGISFAEADGQFSSSYVSLSTSLSCVKRVLLEGRVNLSNSVEIFKGYLQVALLRYLGFLTLAYFYSSYSSGQMDWQALASGYFLVYLILGCNTPLKKLEKSVFDDNLFSIYNVTSVLFGFTLHILSIVGCVESLHASPIYKEVNSLDAENNFQFETQHNTVLNFNILINFFYVIISNHIGKPMKDRYYKNTIAYLMIWGQFIHANVMIFTSSAYPGAYTSWVDLPDTTLRLRIFFISNGLGLLLLAYELIFARRIFVKLYTRSQERKRAAHMQQLIDHIRS</sequence>
<dbReference type="SUPFAM" id="SSF56784">
    <property type="entry name" value="HAD-like"/>
    <property type="match status" value="1"/>
</dbReference>
<evidence type="ECO:0000256" key="3">
    <source>
        <dbReference type="ARBA" id="ARBA00022553"/>
    </source>
</evidence>